<organism evidence="1 2">
    <name type="scientific">Candidatus Chlamydia sanziniae</name>
    <dbReference type="NCBI Taxonomy" id="1806891"/>
    <lineage>
        <taxon>Bacteria</taxon>
        <taxon>Pseudomonadati</taxon>
        <taxon>Chlamydiota</taxon>
        <taxon>Chlamydiia</taxon>
        <taxon>Chlamydiales</taxon>
        <taxon>Chlamydiaceae</taxon>
        <taxon>Chlamydia/Chlamydophila group</taxon>
        <taxon>Chlamydia</taxon>
    </lineage>
</organism>
<dbReference type="Proteomes" id="UP000078162">
    <property type="component" value="Chromosome"/>
</dbReference>
<dbReference type="PATRIC" id="fig|1806891.3.peg.769"/>
<protein>
    <submittedName>
        <fullName evidence="1">Uncharacterized protein</fullName>
    </submittedName>
</protein>
<dbReference type="EMBL" id="CP014639">
    <property type="protein sequence ID" value="ANH78945.1"/>
    <property type="molecule type" value="Genomic_DNA"/>
</dbReference>
<keyword evidence="2" id="KW-1185">Reference proteome</keyword>
<sequence length="39" mass="4777">MIRVLHLQKKTFLKKQLNNPIYAIVPCHYCNNIRFYEIL</sequence>
<name>A0A1A9HVS8_9CHLA</name>
<proteinExistence type="predicted"/>
<dbReference type="KEGG" id="csaz:Cs308_0775"/>
<reference evidence="1 2" key="1">
    <citation type="submission" date="2016-03" db="EMBL/GenBank/DDBJ databases">
        <title>Culture-independent genomics supports pathogen discovery for uncultivable bacteria within the genus Chlamydia.</title>
        <authorList>
            <person name="Taylor-Brown A."/>
            <person name="Bachmann N.L."/>
            <person name="Borel N."/>
            <person name="Polkinghorne A."/>
        </authorList>
    </citation>
    <scope>NUCLEOTIDE SEQUENCE [LARGE SCALE GENOMIC DNA]</scope>
    <source>
        <strain evidence="1 2">2742-308</strain>
    </source>
</reference>
<gene>
    <name evidence="1" type="ORF">Cs308_0775</name>
</gene>
<accession>A0A1A9HVS8</accession>
<dbReference type="STRING" id="1806891.Cs308_0775"/>
<evidence type="ECO:0000313" key="2">
    <source>
        <dbReference type="Proteomes" id="UP000078162"/>
    </source>
</evidence>
<evidence type="ECO:0000313" key="1">
    <source>
        <dbReference type="EMBL" id="ANH78945.1"/>
    </source>
</evidence>
<dbReference type="AlphaFoldDB" id="A0A1A9HVS8"/>